<dbReference type="AlphaFoldDB" id="H6SQ98"/>
<organism evidence="7 8">
    <name type="scientific">Pararhodospirillum photometricum DSM 122</name>
    <dbReference type="NCBI Taxonomy" id="1150469"/>
    <lineage>
        <taxon>Bacteria</taxon>
        <taxon>Pseudomonadati</taxon>
        <taxon>Pseudomonadota</taxon>
        <taxon>Alphaproteobacteria</taxon>
        <taxon>Rhodospirillales</taxon>
        <taxon>Rhodospirillaceae</taxon>
        <taxon>Pararhodospirillum</taxon>
    </lineage>
</organism>
<accession>H6SQ98</accession>
<name>H6SQ98_PARPM</name>
<comment type="similarity">
    <text evidence="5">Belongs to the L2HGDH family.</text>
</comment>
<dbReference type="PANTHER" id="PTHR43104">
    <property type="entry name" value="L-2-HYDROXYGLUTARATE DEHYDROGENASE, MITOCHONDRIAL"/>
    <property type="match status" value="1"/>
</dbReference>
<keyword evidence="2" id="KW-0285">Flavoprotein</keyword>
<sequence length="120" mass="12955">MACTIPATWGGRGRFGPDAEWISPPGPDAFDYTVNAARVLPFIEAIQRYWPDLTPDRLHPDYAGVRPKIQAEGEPAHDFVLQGPAQTGVDGYLALYGIESPGLTSCLALADLVAETVRCL</sequence>
<protein>
    <submittedName>
        <fullName evidence="7">FAD dependent oxidoreductase</fullName>
        <ecNumber evidence="7">1.5.3.1</ecNumber>
    </submittedName>
</protein>
<dbReference type="Proteomes" id="UP000033220">
    <property type="component" value="Chromosome DSM 122"/>
</dbReference>
<dbReference type="Gene3D" id="3.30.9.10">
    <property type="entry name" value="D-Amino Acid Oxidase, subunit A, domain 2"/>
    <property type="match status" value="1"/>
</dbReference>
<dbReference type="EC" id="1.5.3.1" evidence="7"/>
<comment type="cofactor">
    <cofactor evidence="1">
        <name>FAD</name>
        <dbReference type="ChEBI" id="CHEBI:57692"/>
    </cofactor>
</comment>
<evidence type="ECO:0000256" key="2">
    <source>
        <dbReference type="ARBA" id="ARBA00022630"/>
    </source>
</evidence>
<dbReference type="eggNOG" id="COG0579">
    <property type="taxonomic scope" value="Bacteria"/>
</dbReference>
<dbReference type="PANTHER" id="PTHR43104:SF4">
    <property type="entry name" value="L-2-HYDROXYGLUTARATE DEHYDROGENASE, MITOCHONDRIAL"/>
    <property type="match status" value="1"/>
</dbReference>
<evidence type="ECO:0000256" key="4">
    <source>
        <dbReference type="ARBA" id="ARBA00023002"/>
    </source>
</evidence>
<evidence type="ECO:0000256" key="5">
    <source>
        <dbReference type="ARBA" id="ARBA00037941"/>
    </source>
</evidence>
<evidence type="ECO:0000256" key="1">
    <source>
        <dbReference type="ARBA" id="ARBA00001974"/>
    </source>
</evidence>
<dbReference type="STRING" id="1150469.RSPPHO_02991"/>
<dbReference type="GO" id="GO:0047545">
    <property type="term" value="F:(S)-2-hydroxyglutarate dehydrogenase activity"/>
    <property type="evidence" value="ECO:0007669"/>
    <property type="project" value="TreeGrafter"/>
</dbReference>
<keyword evidence="3" id="KW-0274">FAD</keyword>
<dbReference type="KEGG" id="rpm:RSPPHO_02991"/>
<dbReference type="Pfam" id="PF01266">
    <property type="entry name" value="DAO"/>
    <property type="match status" value="1"/>
</dbReference>
<evidence type="ECO:0000256" key="3">
    <source>
        <dbReference type="ARBA" id="ARBA00022827"/>
    </source>
</evidence>
<reference evidence="7 8" key="1">
    <citation type="submission" date="2012-02" db="EMBL/GenBank/DDBJ databases">
        <title>Shotgun genome sequence of Phaeospirillum photometricum DSM 122.</title>
        <authorList>
            <person name="Duquesne K."/>
            <person name="Sturgis J."/>
        </authorList>
    </citation>
    <scope>NUCLEOTIDE SEQUENCE [LARGE SCALE GENOMIC DNA]</scope>
    <source>
        <strain evidence="8">DSM122</strain>
    </source>
</reference>
<proteinExistence type="inferred from homology"/>
<dbReference type="HOGENOM" id="CLU_2047910_0_0_5"/>
<evidence type="ECO:0000313" key="7">
    <source>
        <dbReference type="EMBL" id="CCG09617.1"/>
    </source>
</evidence>
<evidence type="ECO:0000259" key="6">
    <source>
        <dbReference type="Pfam" id="PF01266"/>
    </source>
</evidence>
<keyword evidence="8" id="KW-1185">Reference proteome</keyword>
<feature type="domain" description="FAD dependent oxidoreductase" evidence="6">
    <location>
        <begin position="8"/>
        <end position="115"/>
    </location>
</feature>
<dbReference type="GO" id="GO:0008115">
    <property type="term" value="F:sarcosine oxidase activity"/>
    <property type="evidence" value="ECO:0007669"/>
    <property type="project" value="UniProtKB-EC"/>
</dbReference>
<keyword evidence="4 7" id="KW-0560">Oxidoreductase</keyword>
<dbReference type="InterPro" id="IPR036188">
    <property type="entry name" value="FAD/NAD-bd_sf"/>
</dbReference>
<evidence type="ECO:0000313" key="8">
    <source>
        <dbReference type="Proteomes" id="UP000033220"/>
    </source>
</evidence>
<dbReference type="Gene3D" id="3.50.50.60">
    <property type="entry name" value="FAD/NAD(P)-binding domain"/>
    <property type="match status" value="1"/>
</dbReference>
<dbReference type="EMBL" id="HE663493">
    <property type="protein sequence ID" value="CCG09617.1"/>
    <property type="molecule type" value="Genomic_DNA"/>
</dbReference>
<dbReference type="InterPro" id="IPR006076">
    <property type="entry name" value="FAD-dep_OxRdtase"/>
</dbReference>
<gene>
    <name evidence="7" type="ORF">RSPPHO_02991</name>
</gene>